<dbReference type="GO" id="GO:0005524">
    <property type="term" value="F:ATP binding"/>
    <property type="evidence" value="ECO:0007669"/>
    <property type="project" value="UniProtKB-KW"/>
</dbReference>
<evidence type="ECO:0000256" key="2">
    <source>
        <dbReference type="ARBA" id="ARBA00022527"/>
    </source>
</evidence>
<keyword evidence="4" id="KW-0547">Nucleotide-binding</keyword>
<dbReference type="PROSITE" id="PS50011">
    <property type="entry name" value="PROTEIN_KINASE_DOM"/>
    <property type="match status" value="1"/>
</dbReference>
<evidence type="ECO:0000259" key="7">
    <source>
        <dbReference type="PROSITE" id="PS50011"/>
    </source>
</evidence>
<accession>A0A2K3JQF4</accession>
<dbReference type="ExpressionAtlas" id="A0A2K3JQF4">
    <property type="expression patterns" value="baseline"/>
</dbReference>
<dbReference type="InterPro" id="IPR000719">
    <property type="entry name" value="Prot_kinase_dom"/>
</dbReference>
<gene>
    <name evidence="8" type="ORF">L195_g049791</name>
</gene>
<reference evidence="8 9" key="1">
    <citation type="journal article" date="2014" name="Am. J. Bot.">
        <title>Genome assembly and annotation for red clover (Trifolium pratense; Fabaceae).</title>
        <authorList>
            <person name="Istvanek J."/>
            <person name="Jaros M."/>
            <person name="Krenek A."/>
            <person name="Repkova J."/>
        </authorList>
    </citation>
    <scope>NUCLEOTIDE SEQUENCE [LARGE SCALE GENOMIC DNA]</scope>
    <source>
        <strain evidence="9">cv. Tatra</strain>
        <tissue evidence="8">Young leaves</tissue>
    </source>
</reference>
<dbReference type="Gene3D" id="1.10.510.10">
    <property type="entry name" value="Transferase(Phosphotransferase) domain 1"/>
    <property type="match status" value="1"/>
</dbReference>
<evidence type="ECO:0000256" key="1">
    <source>
        <dbReference type="ARBA" id="ARBA00005354"/>
    </source>
</evidence>
<evidence type="ECO:0000256" key="4">
    <source>
        <dbReference type="ARBA" id="ARBA00022741"/>
    </source>
</evidence>
<evidence type="ECO:0000313" key="9">
    <source>
        <dbReference type="Proteomes" id="UP000236291"/>
    </source>
</evidence>
<keyword evidence="5 8" id="KW-0418">Kinase</keyword>
<evidence type="ECO:0000256" key="6">
    <source>
        <dbReference type="ARBA" id="ARBA00022840"/>
    </source>
</evidence>
<dbReference type="Pfam" id="PF00069">
    <property type="entry name" value="Pkinase"/>
    <property type="match status" value="1"/>
</dbReference>
<organism evidence="8 9">
    <name type="scientific">Trifolium pratense</name>
    <name type="common">Red clover</name>
    <dbReference type="NCBI Taxonomy" id="57577"/>
    <lineage>
        <taxon>Eukaryota</taxon>
        <taxon>Viridiplantae</taxon>
        <taxon>Streptophyta</taxon>
        <taxon>Embryophyta</taxon>
        <taxon>Tracheophyta</taxon>
        <taxon>Spermatophyta</taxon>
        <taxon>Magnoliopsida</taxon>
        <taxon>eudicotyledons</taxon>
        <taxon>Gunneridae</taxon>
        <taxon>Pentapetalae</taxon>
        <taxon>rosids</taxon>
        <taxon>fabids</taxon>
        <taxon>Fabales</taxon>
        <taxon>Fabaceae</taxon>
        <taxon>Papilionoideae</taxon>
        <taxon>50 kb inversion clade</taxon>
        <taxon>NPAAA clade</taxon>
        <taxon>Hologalegina</taxon>
        <taxon>IRL clade</taxon>
        <taxon>Trifolieae</taxon>
        <taxon>Trifolium</taxon>
    </lineage>
</organism>
<comment type="similarity">
    <text evidence="1">Belongs to the protein kinase superfamily. CAMK Ser/Thr protein kinase family. CaMK subfamily.</text>
</comment>
<dbReference type="AlphaFoldDB" id="A0A2K3JQF4"/>
<dbReference type="PANTHER" id="PTHR24349">
    <property type="entry name" value="SERINE/THREONINE-PROTEIN KINASE"/>
    <property type="match status" value="1"/>
</dbReference>
<keyword evidence="2" id="KW-0723">Serine/threonine-protein kinase</keyword>
<dbReference type="SUPFAM" id="SSF56112">
    <property type="entry name" value="Protein kinase-like (PK-like)"/>
    <property type="match status" value="1"/>
</dbReference>
<dbReference type="InterPro" id="IPR011009">
    <property type="entry name" value="Kinase-like_dom_sf"/>
</dbReference>
<dbReference type="STRING" id="57577.A0A2K3JQF4"/>
<sequence length="186" mass="21232">ETKQGVVKAITQSVIDLKTKSWPKVSDNAKDLVKKMLDPDPKLRLTAQEVLDHPWFNLVKKEPDTEKDLVKKMLATHEVLGHPWLHNPNTAPNVSLGETVKRKLLQFSSMNHLMITTSRVIANHLYDEEFRVMDTGIKGRINHEVRRRLYRLGQQNPDVDVQRLVDAVSILPLSGNFEGVGFCTYN</sequence>
<reference evidence="8 9" key="2">
    <citation type="journal article" date="2017" name="Front. Plant Sci.">
        <title>Gene Classification and Mining of Molecular Markers Useful in Red Clover (Trifolium pratense) Breeding.</title>
        <authorList>
            <person name="Istvanek J."/>
            <person name="Dluhosova J."/>
            <person name="Dluhos P."/>
            <person name="Patkova L."/>
            <person name="Nedelnik J."/>
            <person name="Repkova J."/>
        </authorList>
    </citation>
    <scope>NUCLEOTIDE SEQUENCE [LARGE SCALE GENOMIC DNA]</scope>
    <source>
        <strain evidence="9">cv. Tatra</strain>
        <tissue evidence="8">Young leaves</tissue>
    </source>
</reference>
<protein>
    <submittedName>
        <fullName evidence="8">Calcium-dependent protein kinase 8-like protein</fullName>
    </submittedName>
</protein>
<feature type="non-terminal residue" evidence="8">
    <location>
        <position position="1"/>
    </location>
</feature>
<evidence type="ECO:0000256" key="5">
    <source>
        <dbReference type="ARBA" id="ARBA00022777"/>
    </source>
</evidence>
<evidence type="ECO:0000313" key="8">
    <source>
        <dbReference type="EMBL" id="PNX56264.1"/>
    </source>
</evidence>
<dbReference type="Proteomes" id="UP000236291">
    <property type="component" value="Unassembled WGS sequence"/>
</dbReference>
<feature type="domain" description="Protein kinase" evidence="7">
    <location>
        <begin position="1"/>
        <end position="56"/>
    </location>
</feature>
<keyword evidence="6" id="KW-0067">ATP-binding</keyword>
<evidence type="ECO:0000256" key="3">
    <source>
        <dbReference type="ARBA" id="ARBA00022679"/>
    </source>
</evidence>
<dbReference type="EMBL" id="ASHM01074174">
    <property type="protein sequence ID" value="PNX56264.1"/>
    <property type="molecule type" value="Genomic_DNA"/>
</dbReference>
<proteinExistence type="inferred from homology"/>
<comment type="caution">
    <text evidence="8">The sequence shown here is derived from an EMBL/GenBank/DDBJ whole genome shotgun (WGS) entry which is preliminary data.</text>
</comment>
<keyword evidence="3" id="KW-0808">Transferase</keyword>
<dbReference type="InterPro" id="IPR050205">
    <property type="entry name" value="CDPK_Ser/Thr_kinases"/>
</dbReference>
<name>A0A2K3JQF4_TRIPR</name>
<dbReference type="GO" id="GO:0004674">
    <property type="term" value="F:protein serine/threonine kinase activity"/>
    <property type="evidence" value="ECO:0007669"/>
    <property type="project" value="UniProtKB-KW"/>
</dbReference>